<dbReference type="Gene3D" id="3.10.590.10">
    <property type="entry name" value="ph1033 like domains"/>
    <property type="match status" value="2"/>
</dbReference>
<sequence length="722" mass="81537">MNPYSTDQPPPNYPPYQSRKQSEGGGDMMMGGHYSAEGMHHPAQTQDDVDPDLQNQLQNLQIDSPRPPYHPYQPPPEEQPYQPFNHNFYPPPRPFQYPAYSYSPYPDGHAPSPMNPAQPFGIWTSPPISPAMSSTPFRPPPPGPPPPPHSRHGSAGDYRGFYRASYSGPPSAWTSPSMPSTFGFYTPYQQQQHTMETIRPPLTNEWSQSPPLRRNSRQSWSGPPRNPKDAVLQEKERERKAYHPQAPARRSDWVMWVGNVPSNTSHEELWRYFNNTIPTDNDSEADSEPWRGPSSIFLISRSSCAFVNLSSQADLDRAVAFFNGKSLRPWDNRCPRMLCRVRRKDDDLRSGVGAQRGTGMHRGWVKDQEPKLPRQTSNASVSSANSVPPSPAALEHPPEGEGRRRDSIIKEGNALNKHQSSGSFASTNSSFLARHFPKRVFILKSLTTAELEESVQTGTWKTQRHNEPILDQAFRTSPEVFLIFGANRSGEFFGYAKMIEPIDKERAKKQSTGASIARRPTANIDGGESRPPFFLTPSQSHLASSSPGEITPNEEAKLEHAVGWRRTDPSDIRNKPHHDNKSIQSAPELRARTLDPKALQHDYFPPVPINDEEEADHQEHLGGSNRQPTLDEQGVLRKDTVLTPDEKAEREEEEAHDEFVEESRGHVFRIEWVKVGPIPFNKTRHLRNPWNADREVKVSRDGTEVEPTVGSLLMAEWDKLES</sequence>
<evidence type="ECO:0000313" key="4">
    <source>
        <dbReference type="Proteomes" id="UP001358614"/>
    </source>
</evidence>
<accession>A0AAX4KGW9</accession>
<dbReference type="PANTHER" id="PTHR12357:SF3">
    <property type="entry name" value="YTH DOMAIN-CONTAINING PROTEIN 1"/>
    <property type="match status" value="1"/>
</dbReference>
<dbReference type="PANTHER" id="PTHR12357">
    <property type="entry name" value="YTH YT521-B HOMOLOGY DOMAIN-CONTAINING"/>
    <property type="match status" value="1"/>
</dbReference>
<feature type="compositionally biased region" description="Low complexity" evidence="1">
    <location>
        <begin position="377"/>
        <end position="387"/>
    </location>
</feature>
<feature type="compositionally biased region" description="Basic and acidic residues" evidence="1">
    <location>
        <begin position="634"/>
        <end position="650"/>
    </location>
</feature>
<feature type="region of interest" description="Disordered" evidence="1">
    <location>
        <begin position="345"/>
        <end position="404"/>
    </location>
</feature>
<organism evidence="3 4">
    <name type="scientific">Kwoniella europaea PYCC6329</name>
    <dbReference type="NCBI Taxonomy" id="1423913"/>
    <lineage>
        <taxon>Eukaryota</taxon>
        <taxon>Fungi</taxon>
        <taxon>Dikarya</taxon>
        <taxon>Basidiomycota</taxon>
        <taxon>Agaricomycotina</taxon>
        <taxon>Tremellomycetes</taxon>
        <taxon>Tremellales</taxon>
        <taxon>Cryptococcaceae</taxon>
        <taxon>Kwoniella</taxon>
    </lineage>
</organism>
<dbReference type="Gene3D" id="3.30.70.330">
    <property type="match status" value="1"/>
</dbReference>
<dbReference type="PROSITE" id="PS50882">
    <property type="entry name" value="YTH"/>
    <property type="match status" value="1"/>
</dbReference>
<protein>
    <recommendedName>
        <fullName evidence="2">YTH domain-containing protein</fullName>
    </recommendedName>
</protein>
<gene>
    <name evidence="3" type="ORF">V865_003402</name>
</gene>
<dbReference type="GO" id="GO:0005654">
    <property type="term" value="C:nucleoplasm"/>
    <property type="evidence" value="ECO:0007669"/>
    <property type="project" value="TreeGrafter"/>
</dbReference>
<feature type="region of interest" description="Disordered" evidence="1">
    <location>
        <begin position="506"/>
        <end position="588"/>
    </location>
</feature>
<dbReference type="CDD" id="cd00590">
    <property type="entry name" value="RRM_SF"/>
    <property type="match status" value="1"/>
</dbReference>
<keyword evidence="4" id="KW-1185">Reference proteome</keyword>
<reference evidence="3 4" key="1">
    <citation type="submission" date="2024-01" db="EMBL/GenBank/DDBJ databases">
        <title>Comparative genomics of Cryptococcus and Kwoniella reveals pathogenesis evolution and contrasting modes of karyotype evolution via chromosome fusion or intercentromeric recombination.</title>
        <authorList>
            <person name="Coelho M.A."/>
            <person name="David-Palma M."/>
            <person name="Shea T."/>
            <person name="Bowers K."/>
            <person name="McGinley-Smith S."/>
            <person name="Mohammad A.W."/>
            <person name="Gnirke A."/>
            <person name="Yurkov A.M."/>
            <person name="Nowrousian M."/>
            <person name="Sun S."/>
            <person name="Cuomo C.A."/>
            <person name="Heitman J."/>
        </authorList>
    </citation>
    <scope>NUCLEOTIDE SEQUENCE [LARGE SCALE GENOMIC DNA]</scope>
    <source>
        <strain evidence="3 4">PYCC6329</strain>
    </source>
</reference>
<feature type="compositionally biased region" description="Pro residues" evidence="1">
    <location>
        <begin position="137"/>
        <end position="148"/>
    </location>
</feature>
<dbReference type="GO" id="GO:0000398">
    <property type="term" value="P:mRNA splicing, via spliceosome"/>
    <property type="evidence" value="ECO:0007669"/>
    <property type="project" value="TreeGrafter"/>
</dbReference>
<dbReference type="Proteomes" id="UP001358614">
    <property type="component" value="Chromosome 1"/>
</dbReference>
<dbReference type="EMBL" id="CP144089">
    <property type="protein sequence ID" value="WWD05329.1"/>
    <property type="molecule type" value="Genomic_DNA"/>
</dbReference>
<dbReference type="KEGG" id="ker:91102206"/>
<dbReference type="Pfam" id="PF04146">
    <property type="entry name" value="YTH"/>
    <property type="match status" value="1"/>
</dbReference>
<name>A0AAX4KGW9_9TREE</name>
<dbReference type="AlphaFoldDB" id="A0AAX4KGW9"/>
<dbReference type="GO" id="GO:0000381">
    <property type="term" value="P:regulation of alternative mRNA splicing, via spliceosome"/>
    <property type="evidence" value="ECO:0007669"/>
    <property type="project" value="TreeGrafter"/>
</dbReference>
<dbReference type="RefSeq" id="XP_066083296.1">
    <property type="nucleotide sequence ID" value="XM_066227199.1"/>
</dbReference>
<dbReference type="InterPro" id="IPR045168">
    <property type="entry name" value="YTH_prot"/>
</dbReference>
<feature type="compositionally biased region" description="Pro residues" evidence="1">
    <location>
        <begin position="65"/>
        <end position="78"/>
    </location>
</feature>
<dbReference type="SUPFAM" id="SSF54928">
    <property type="entry name" value="RNA-binding domain, RBD"/>
    <property type="match status" value="1"/>
</dbReference>
<dbReference type="InterPro" id="IPR035979">
    <property type="entry name" value="RBD_domain_sf"/>
</dbReference>
<feature type="compositionally biased region" description="Basic and acidic residues" evidence="1">
    <location>
        <begin position="226"/>
        <end position="241"/>
    </location>
</feature>
<evidence type="ECO:0000313" key="3">
    <source>
        <dbReference type="EMBL" id="WWD05329.1"/>
    </source>
</evidence>
<feature type="domain" description="YTH" evidence="2">
    <location>
        <begin position="438"/>
        <end position="717"/>
    </location>
</feature>
<feature type="compositionally biased region" description="Low complexity" evidence="1">
    <location>
        <begin position="52"/>
        <end position="63"/>
    </location>
</feature>
<dbReference type="GeneID" id="91102206"/>
<dbReference type="InterPro" id="IPR012677">
    <property type="entry name" value="Nucleotide-bd_a/b_plait_sf"/>
</dbReference>
<proteinExistence type="predicted"/>
<evidence type="ECO:0000256" key="1">
    <source>
        <dbReference type="SAM" id="MobiDB-lite"/>
    </source>
</evidence>
<dbReference type="CDD" id="cd21134">
    <property type="entry name" value="YTH"/>
    <property type="match status" value="1"/>
</dbReference>
<feature type="compositionally biased region" description="Polar residues" evidence="1">
    <location>
        <begin position="536"/>
        <end position="548"/>
    </location>
</feature>
<feature type="region of interest" description="Disordered" evidence="1">
    <location>
        <begin position="201"/>
        <end position="244"/>
    </location>
</feature>
<feature type="compositionally biased region" description="Basic and acidic residues" evidence="1">
    <location>
        <begin position="554"/>
        <end position="581"/>
    </location>
</feature>
<feature type="region of interest" description="Disordered" evidence="1">
    <location>
        <begin position="615"/>
        <end position="659"/>
    </location>
</feature>
<dbReference type="GO" id="GO:1990247">
    <property type="term" value="F:N6-methyladenosine-containing RNA reader activity"/>
    <property type="evidence" value="ECO:0007669"/>
    <property type="project" value="TreeGrafter"/>
</dbReference>
<feature type="region of interest" description="Disordered" evidence="1">
    <location>
        <begin position="1"/>
        <end position="83"/>
    </location>
</feature>
<feature type="region of interest" description="Disordered" evidence="1">
    <location>
        <begin position="124"/>
        <end position="161"/>
    </location>
</feature>
<dbReference type="InterPro" id="IPR007275">
    <property type="entry name" value="YTH_domain"/>
</dbReference>
<dbReference type="GO" id="GO:0003729">
    <property type="term" value="F:mRNA binding"/>
    <property type="evidence" value="ECO:0007669"/>
    <property type="project" value="TreeGrafter"/>
</dbReference>
<evidence type="ECO:0000259" key="2">
    <source>
        <dbReference type="PROSITE" id="PS50882"/>
    </source>
</evidence>